<keyword evidence="3" id="KW-1015">Disulfide bond</keyword>
<evidence type="ECO:0000259" key="4">
    <source>
        <dbReference type="SMART" id="SM01359"/>
    </source>
</evidence>
<proteinExistence type="predicted"/>
<dbReference type="PANTHER" id="PTHR11412">
    <property type="entry name" value="MACROGLOBULIN / COMPLEMENT"/>
    <property type="match status" value="1"/>
</dbReference>
<accession>A0A4Z2B1M7</accession>
<evidence type="ECO:0000313" key="6">
    <source>
        <dbReference type="EMBL" id="TNM85458.1"/>
    </source>
</evidence>
<dbReference type="Proteomes" id="UP000516260">
    <property type="component" value="Chromosome 8"/>
</dbReference>
<dbReference type="Gene3D" id="6.20.50.160">
    <property type="match status" value="1"/>
</dbReference>
<evidence type="ECO:0000313" key="7">
    <source>
        <dbReference type="Proteomes" id="UP000516260"/>
    </source>
</evidence>
<feature type="domain" description="Alpha-2-macroglobulin" evidence="5">
    <location>
        <begin position="526"/>
        <end position="625"/>
    </location>
</feature>
<sequence>MRNDAKYECVSCLFFFVFQFQNPEGHFPVDSIVLKPPGMYQGDIRIPENASPGLWNIKAMYSNSPQLSCSAEFEVKEYVVPSLSVQLTPESMFFYEDEDKITVNINARYLFGEEVDGVAFVLFGIQHVGQKKPIPSSLQRVSIVRGKGAAVLQRRKITEAFGPLTGYYMYVKVTVLTESGGDMVVSEFNGIKIVKSPYTINLDKATKNFKPGIPYDLEFQVLNLDGTPAKLVVVSVEPGSMLVRTGDNGFAKLPINTEENAPKLTITIKTSHDALAPDKQATATFEVLPYSSPTKTYIHIVANTADLKLGDNLGVHCFLKRQEYAPAMITYLILSKGRLVKHSRRQLNYQMVISENILVTKEMIPSFTIIVYYHTSNNEVVSDSVRVDIKDTCIGSLQLEKLRVVPSHEPRQTLPVKITGTPGATVGLVAVHKDVYTDKWRLTQKKIWDEVKKKDRYCPLGGEYDSMRVFYEAGLLFESNIGSTPYRQDLRCPSYNRKKRSDDIGDNMDSYMDVEDIVSRSLFPKSCLWLSVVLPLCPGNDPYCKTTSKTIANPLKDSITNWEITGISLSRTHGICVADPLEVIVRKDFFIDLKAPYSAIAGEQLEIKAVLHNYTPDHITVSPHYLVPVQNTFYTLA</sequence>
<organism evidence="6 7">
    <name type="scientific">Takifugu bimaculatus</name>
    <dbReference type="NCBI Taxonomy" id="433685"/>
    <lineage>
        <taxon>Eukaryota</taxon>
        <taxon>Metazoa</taxon>
        <taxon>Chordata</taxon>
        <taxon>Craniata</taxon>
        <taxon>Vertebrata</taxon>
        <taxon>Euteleostomi</taxon>
        <taxon>Actinopterygii</taxon>
        <taxon>Neopterygii</taxon>
        <taxon>Teleostei</taxon>
        <taxon>Neoteleostei</taxon>
        <taxon>Acanthomorphata</taxon>
        <taxon>Eupercaria</taxon>
        <taxon>Tetraodontiformes</taxon>
        <taxon>Tetradontoidea</taxon>
        <taxon>Tetraodontidae</taxon>
        <taxon>Takifugu</taxon>
    </lineage>
</organism>
<dbReference type="Pfam" id="PF17791">
    <property type="entry name" value="MG3"/>
    <property type="match status" value="1"/>
</dbReference>
<evidence type="ECO:0008006" key="8">
    <source>
        <dbReference type="Google" id="ProtNLM"/>
    </source>
</evidence>
<dbReference type="InterPro" id="IPR013783">
    <property type="entry name" value="Ig-like_fold"/>
</dbReference>
<dbReference type="InterPro" id="IPR001599">
    <property type="entry name" value="Macroglobln_a2"/>
</dbReference>
<dbReference type="Gene3D" id="1.20.50.70">
    <property type="match status" value="1"/>
</dbReference>
<dbReference type="Gene3D" id="2.60.40.1940">
    <property type="match status" value="1"/>
</dbReference>
<dbReference type="SMART" id="SM01359">
    <property type="entry name" value="A2M_N_2"/>
    <property type="match status" value="1"/>
</dbReference>
<dbReference type="InterPro" id="IPR040839">
    <property type="entry name" value="MG4"/>
</dbReference>
<dbReference type="PANTHER" id="PTHR11412:SF81">
    <property type="entry name" value="COMPLEMENT C3"/>
    <property type="match status" value="1"/>
</dbReference>
<evidence type="ECO:0000256" key="1">
    <source>
        <dbReference type="ARBA" id="ARBA00004613"/>
    </source>
</evidence>
<dbReference type="Pfam" id="PF00207">
    <property type="entry name" value="A2M"/>
    <property type="match status" value="1"/>
</dbReference>
<dbReference type="EMBL" id="SWLE01000021">
    <property type="protein sequence ID" value="TNM85458.1"/>
    <property type="molecule type" value="Genomic_DNA"/>
</dbReference>
<feature type="domain" description="Alpha-2-macroglobulin bait region" evidence="4">
    <location>
        <begin position="298"/>
        <end position="438"/>
    </location>
</feature>
<keyword evidence="2" id="KW-0964">Secreted</keyword>
<evidence type="ECO:0000259" key="5">
    <source>
        <dbReference type="SMART" id="SM01360"/>
    </source>
</evidence>
<comment type="caution">
    <text evidence="6">The sequence shown here is derived from an EMBL/GenBank/DDBJ whole genome shotgun (WGS) entry which is preliminary data.</text>
</comment>
<dbReference type="InterPro" id="IPR050473">
    <property type="entry name" value="A2M/Complement_sys"/>
</dbReference>
<name>A0A4Z2B1M7_9TELE</name>
<evidence type="ECO:0000256" key="3">
    <source>
        <dbReference type="ARBA" id="ARBA00023157"/>
    </source>
</evidence>
<dbReference type="FunFam" id="2.60.40.1940:FF:000001">
    <property type="entry name" value="Complement component C3"/>
    <property type="match status" value="1"/>
</dbReference>
<dbReference type="InterPro" id="IPR011625">
    <property type="entry name" value="A2M_N_BRD"/>
</dbReference>
<keyword evidence="7" id="KW-1185">Reference proteome</keyword>
<dbReference type="Pfam" id="PF07703">
    <property type="entry name" value="A2M_BRD"/>
    <property type="match status" value="1"/>
</dbReference>
<dbReference type="SMART" id="SM01360">
    <property type="entry name" value="A2M"/>
    <property type="match status" value="1"/>
</dbReference>
<dbReference type="Gene3D" id="2.60.40.10">
    <property type="entry name" value="Immunoglobulins"/>
    <property type="match status" value="2"/>
</dbReference>
<dbReference type="GO" id="GO:0005576">
    <property type="term" value="C:extracellular region"/>
    <property type="evidence" value="ECO:0007669"/>
    <property type="project" value="UniProtKB-SubCell"/>
</dbReference>
<evidence type="ECO:0000256" key="2">
    <source>
        <dbReference type="ARBA" id="ARBA00022525"/>
    </source>
</evidence>
<protein>
    <recommendedName>
        <fullName evidence="8">Alpha-2-macroglobulin bait region domain-containing protein</fullName>
    </recommendedName>
</protein>
<reference evidence="6 7" key="1">
    <citation type="submission" date="2019-04" db="EMBL/GenBank/DDBJ databases">
        <title>The sequence and de novo assembly of Takifugu bimaculatus genome using PacBio and Hi-C technologies.</title>
        <authorList>
            <person name="Xu P."/>
            <person name="Liu B."/>
            <person name="Zhou Z."/>
        </authorList>
    </citation>
    <scope>NUCLEOTIDE SEQUENCE [LARGE SCALE GENOMIC DNA]</scope>
    <source>
        <strain evidence="6">TB-2018</strain>
        <tissue evidence="6">Muscle</tissue>
    </source>
</reference>
<dbReference type="Gene3D" id="2.60.40.1930">
    <property type="match status" value="2"/>
</dbReference>
<comment type="subcellular location">
    <subcellularLocation>
        <location evidence="1">Secreted</location>
    </subcellularLocation>
</comment>
<dbReference type="Gene3D" id="2.20.130.20">
    <property type="match status" value="1"/>
</dbReference>
<gene>
    <name evidence="6" type="ORF">fugu_007729</name>
</gene>
<dbReference type="AlphaFoldDB" id="A0A4Z2B1M7"/>
<dbReference type="GO" id="GO:0004866">
    <property type="term" value="F:endopeptidase inhibitor activity"/>
    <property type="evidence" value="ECO:0007669"/>
    <property type="project" value="InterPro"/>
</dbReference>
<dbReference type="InterPro" id="IPR041555">
    <property type="entry name" value="MG3"/>
</dbReference>
<dbReference type="Pfam" id="PF17789">
    <property type="entry name" value="MG4"/>
    <property type="match status" value="1"/>
</dbReference>